<feature type="region of interest" description="Disordered" evidence="1">
    <location>
        <begin position="50"/>
        <end position="73"/>
    </location>
</feature>
<keyword evidence="2" id="KW-1185">Reference proteome</keyword>
<accession>A0A1I8FMX5</accession>
<organism evidence="2 3">
    <name type="scientific">Macrostomum lignano</name>
    <dbReference type="NCBI Taxonomy" id="282301"/>
    <lineage>
        <taxon>Eukaryota</taxon>
        <taxon>Metazoa</taxon>
        <taxon>Spiralia</taxon>
        <taxon>Lophotrochozoa</taxon>
        <taxon>Platyhelminthes</taxon>
        <taxon>Rhabditophora</taxon>
        <taxon>Macrostomorpha</taxon>
        <taxon>Macrostomida</taxon>
        <taxon>Macrostomidae</taxon>
        <taxon>Macrostomum</taxon>
    </lineage>
</organism>
<sequence>PGRLSQLKLASASFSDGQQRRIQLSATATTAGRASAQSDLVPSFIQHCKRQPQPGVGGRLQRMRRSPDRHHQQQLFCSRRKTVRSLTKRTAGRAMQSPPSAAAQQLLSETIDHGEIISLSQHLFRNRHNWNHCNNNTNRGHSSMAAIRLTDDDLLEAAYELHLSEKSARGPYSRVFDGQAEEICLRDLQPGQRPRPPKRLRLRNSAGAGRYVLVWSAPEDDGGCPIEEYLPWSRSTSAGSGPTLSYSVPAEQREFDAANWLPAGGRTLGQCPSQFQCRTVRAERVAQCHHTGASRTAGTARLRGRQDNGEMRLAWSTRLTMGRRPDDGVSKQPCQAPKQLLYYTVSSVQLCTACSIIAAQSSLSPCECQLYAPLACEPAMPSASAPVQPLASAAAARCLRLHRREAVGQSRLVHRDPMSRFGDAQVNDDAAEPHDAGWELVDADLLECPLCDGRSSSTACSSSACGGYYRLECRVETGDGGRKSRKFRAVSSGEDRDFVHYKQL</sequence>
<dbReference type="Proteomes" id="UP000095280">
    <property type="component" value="Unplaced"/>
</dbReference>
<dbReference type="AlphaFoldDB" id="A0A1I8FMX5"/>
<reference evidence="3" key="1">
    <citation type="submission" date="2016-11" db="UniProtKB">
        <authorList>
            <consortium name="WormBaseParasite"/>
        </authorList>
    </citation>
    <scope>IDENTIFICATION</scope>
</reference>
<evidence type="ECO:0000313" key="2">
    <source>
        <dbReference type="Proteomes" id="UP000095280"/>
    </source>
</evidence>
<dbReference type="WBParaSite" id="maker-unitig_41402-snap-gene-0.2-mRNA-1">
    <property type="protein sequence ID" value="maker-unitig_41402-snap-gene-0.2-mRNA-1"/>
    <property type="gene ID" value="maker-unitig_41402-snap-gene-0.2"/>
</dbReference>
<evidence type="ECO:0000256" key="1">
    <source>
        <dbReference type="SAM" id="MobiDB-lite"/>
    </source>
</evidence>
<protein>
    <submittedName>
        <fullName evidence="3">Fibronectin type-III domain-containing protein</fullName>
    </submittedName>
</protein>
<proteinExistence type="predicted"/>
<dbReference type="SUPFAM" id="SSF49265">
    <property type="entry name" value="Fibronectin type III"/>
    <property type="match status" value="1"/>
</dbReference>
<evidence type="ECO:0000313" key="3">
    <source>
        <dbReference type="WBParaSite" id="maker-unitig_41402-snap-gene-0.2-mRNA-1"/>
    </source>
</evidence>
<dbReference type="InterPro" id="IPR036116">
    <property type="entry name" value="FN3_sf"/>
</dbReference>
<name>A0A1I8FMX5_9PLAT</name>